<dbReference type="Pfam" id="PF00293">
    <property type="entry name" value="NUDIX"/>
    <property type="match status" value="1"/>
</dbReference>
<dbReference type="CDD" id="cd03426">
    <property type="entry name" value="NUDIX_CoAse_Nudt7"/>
    <property type="match status" value="1"/>
</dbReference>
<reference evidence="9" key="1">
    <citation type="submission" date="2016-12" db="EMBL/GenBank/DDBJ databases">
        <authorList>
            <person name="Rodrigo-Torres L."/>
            <person name="Arahal R.D."/>
            <person name="Lucena T."/>
        </authorList>
    </citation>
    <scope>NUCLEOTIDE SEQUENCE [LARGE SCALE GENOMIC DNA]</scope>
</reference>
<dbReference type="Gene3D" id="3.90.79.10">
    <property type="entry name" value="Nucleoside Triphosphate Pyrophosphohydrolase"/>
    <property type="match status" value="1"/>
</dbReference>
<keyword evidence="5" id="KW-0460">Magnesium</keyword>
<dbReference type="NCBIfam" id="NF007980">
    <property type="entry name" value="PRK10707.1"/>
    <property type="match status" value="1"/>
</dbReference>
<dbReference type="PROSITE" id="PS51462">
    <property type="entry name" value="NUDIX"/>
    <property type="match status" value="1"/>
</dbReference>
<dbReference type="RefSeq" id="WP_073586480.1">
    <property type="nucleotide sequence ID" value="NZ_AP024897.1"/>
</dbReference>
<dbReference type="SUPFAM" id="SSF55811">
    <property type="entry name" value="Nudix"/>
    <property type="match status" value="1"/>
</dbReference>
<accession>A0A1M7Z2E2</accession>
<evidence type="ECO:0000259" key="7">
    <source>
        <dbReference type="PROSITE" id="PS51462"/>
    </source>
</evidence>
<feature type="domain" description="Nudix hydrolase" evidence="7">
    <location>
        <begin position="33"/>
        <end position="165"/>
    </location>
</feature>
<dbReference type="OrthoDB" id="9802805at2"/>
<dbReference type="EMBL" id="FRFG01000091">
    <property type="protein sequence ID" value="SHO59051.1"/>
    <property type="molecule type" value="Genomic_DNA"/>
</dbReference>
<keyword evidence="3" id="KW-0479">Metal-binding</keyword>
<sequence length="240" mass="28133">MKITRTTVLQYFQLHNPDRCVDHETRPFHFQDFRKAAVLIGLVERRSGLHVIFTRRPMHLKHHPGQICFPGGKYESQDHSLYQTAIREAREEIGIQQQHIELIGHLPELRTVSCFAVTPVIAFISPRYTPVPQQEEVEEIFEIPASYVLNPRHLHCSDFTLREKHHRVVALNYRQYFIWGATAKMIEQLQRHLFPGNQLNFNSANKRPCKLPVDKITNKHFNQSMSYPFFRENNPLISSG</sequence>
<keyword evidence="6" id="KW-0464">Manganese</keyword>
<dbReference type="InterPro" id="IPR000086">
    <property type="entry name" value="NUDIX_hydrolase_dom"/>
</dbReference>
<name>A0A1M7Z2E2_9VIBR</name>
<keyword evidence="4 8" id="KW-0378">Hydrolase</keyword>
<dbReference type="Proteomes" id="UP000184600">
    <property type="component" value="Unassembled WGS sequence"/>
</dbReference>
<evidence type="ECO:0000256" key="6">
    <source>
        <dbReference type="ARBA" id="ARBA00023211"/>
    </source>
</evidence>
<dbReference type="GO" id="GO:0046872">
    <property type="term" value="F:metal ion binding"/>
    <property type="evidence" value="ECO:0007669"/>
    <property type="project" value="UniProtKB-KW"/>
</dbReference>
<proteinExistence type="predicted"/>
<keyword evidence="9" id="KW-1185">Reference proteome</keyword>
<dbReference type="AlphaFoldDB" id="A0A1M7Z2E2"/>
<dbReference type="PANTHER" id="PTHR12992:SF11">
    <property type="entry name" value="MITOCHONDRIAL COENZYME A DIPHOSPHATASE NUDT8"/>
    <property type="match status" value="1"/>
</dbReference>
<dbReference type="STRING" id="1117707.VQ7734_04827"/>
<gene>
    <name evidence="8" type="ORF">VQ7734_04827</name>
</gene>
<evidence type="ECO:0000256" key="5">
    <source>
        <dbReference type="ARBA" id="ARBA00022842"/>
    </source>
</evidence>
<organism evidence="8 9">
    <name type="scientific">Vibrio quintilis</name>
    <dbReference type="NCBI Taxonomy" id="1117707"/>
    <lineage>
        <taxon>Bacteria</taxon>
        <taxon>Pseudomonadati</taxon>
        <taxon>Pseudomonadota</taxon>
        <taxon>Gammaproteobacteria</taxon>
        <taxon>Vibrionales</taxon>
        <taxon>Vibrionaceae</taxon>
        <taxon>Vibrio</taxon>
    </lineage>
</organism>
<dbReference type="InterPro" id="IPR015797">
    <property type="entry name" value="NUDIX_hydrolase-like_dom_sf"/>
</dbReference>
<evidence type="ECO:0000313" key="8">
    <source>
        <dbReference type="EMBL" id="SHO59051.1"/>
    </source>
</evidence>
<evidence type="ECO:0000256" key="2">
    <source>
        <dbReference type="ARBA" id="ARBA00001946"/>
    </source>
</evidence>
<evidence type="ECO:0000256" key="4">
    <source>
        <dbReference type="ARBA" id="ARBA00022801"/>
    </source>
</evidence>
<comment type="cofactor">
    <cofactor evidence="2">
        <name>Mg(2+)</name>
        <dbReference type="ChEBI" id="CHEBI:18420"/>
    </cofactor>
</comment>
<comment type="cofactor">
    <cofactor evidence="1">
        <name>Mn(2+)</name>
        <dbReference type="ChEBI" id="CHEBI:29035"/>
    </cofactor>
</comment>
<evidence type="ECO:0000313" key="9">
    <source>
        <dbReference type="Proteomes" id="UP000184600"/>
    </source>
</evidence>
<evidence type="ECO:0000256" key="3">
    <source>
        <dbReference type="ARBA" id="ARBA00022723"/>
    </source>
</evidence>
<dbReference type="InterPro" id="IPR045121">
    <property type="entry name" value="CoAse"/>
</dbReference>
<protein>
    <submittedName>
        <fullName evidence="8">Putative NUDIX hydrolase</fullName>
    </submittedName>
</protein>
<dbReference type="GO" id="GO:0010945">
    <property type="term" value="F:coenzyme A diphosphatase activity"/>
    <property type="evidence" value="ECO:0007669"/>
    <property type="project" value="InterPro"/>
</dbReference>
<evidence type="ECO:0000256" key="1">
    <source>
        <dbReference type="ARBA" id="ARBA00001936"/>
    </source>
</evidence>
<dbReference type="PANTHER" id="PTHR12992">
    <property type="entry name" value="NUDIX HYDROLASE"/>
    <property type="match status" value="1"/>
</dbReference>